<protein>
    <submittedName>
        <fullName evidence="2">Uncharacterized protein LOC142167803</fullName>
    </submittedName>
</protein>
<gene>
    <name evidence="2" type="primary">LOC142167803</name>
</gene>
<accession>A0AC58SFW0</accession>
<keyword evidence="1" id="KW-1185">Reference proteome</keyword>
<dbReference type="RefSeq" id="XP_075083871.1">
    <property type="nucleotide sequence ID" value="XM_075227770.1"/>
</dbReference>
<reference evidence="1" key="1">
    <citation type="journal article" date="2014" name="Nat. Commun.">
        <title>The tobacco genome sequence and its comparison with those of tomato and potato.</title>
        <authorList>
            <person name="Sierro N."/>
            <person name="Battey J.N."/>
            <person name="Ouadi S."/>
            <person name="Bakaher N."/>
            <person name="Bovet L."/>
            <person name="Willig A."/>
            <person name="Goepfert S."/>
            <person name="Peitsch M.C."/>
            <person name="Ivanov N.V."/>
        </authorList>
    </citation>
    <scope>NUCLEOTIDE SEQUENCE [LARGE SCALE GENOMIC DNA]</scope>
</reference>
<proteinExistence type="predicted"/>
<sequence>MATTSATPPLPRGNTAHNGRNAGNVPQTAATSHPIEEASDAVITGILRVFSLHAYALMDPGSTFSYVTPYFALDFGIEPEQLLEPFSVSTPVGDSVIASRVYRGCVVIIQDRETITDPIELEMVDFDVIMGMDWLYKCYAILDCRIKVVKFEFPNKPVREWKGNIVEPRGKFISYLKVKKMITKGCICHLVRVIDTTAEVTSIQFVPIVNEFPDVFPDELPGTKVDPQKIEAVKSWPRPTTPTEIHSFLGLAGYYRRFVEHFSTLASPLTKLTQKAAKFQWLDACKRSFQQLKARLTTTSVLMMPTCLGDFMVYCDASRVRLGYVLMHKEKANVVADALSRKLGGTLVHLPIDKEIYVCAIACSSLIEHVKAK</sequence>
<evidence type="ECO:0000313" key="2">
    <source>
        <dbReference type="RefSeq" id="XP_075083871.1"/>
    </source>
</evidence>
<name>A0AC58SFW0_TOBAC</name>
<reference evidence="2" key="2">
    <citation type="submission" date="2025-08" db="UniProtKB">
        <authorList>
            <consortium name="RefSeq"/>
        </authorList>
    </citation>
    <scope>IDENTIFICATION</scope>
    <source>
        <tissue evidence="2">Leaf</tissue>
    </source>
</reference>
<dbReference type="Proteomes" id="UP000790787">
    <property type="component" value="Chromosome 2"/>
</dbReference>
<organism evidence="1 2">
    <name type="scientific">Nicotiana tabacum</name>
    <name type="common">Common tobacco</name>
    <dbReference type="NCBI Taxonomy" id="4097"/>
    <lineage>
        <taxon>Eukaryota</taxon>
        <taxon>Viridiplantae</taxon>
        <taxon>Streptophyta</taxon>
        <taxon>Embryophyta</taxon>
        <taxon>Tracheophyta</taxon>
        <taxon>Spermatophyta</taxon>
        <taxon>Magnoliopsida</taxon>
        <taxon>eudicotyledons</taxon>
        <taxon>Gunneridae</taxon>
        <taxon>Pentapetalae</taxon>
        <taxon>asterids</taxon>
        <taxon>lamiids</taxon>
        <taxon>Solanales</taxon>
        <taxon>Solanaceae</taxon>
        <taxon>Nicotianoideae</taxon>
        <taxon>Nicotianeae</taxon>
        <taxon>Nicotiana</taxon>
    </lineage>
</organism>
<evidence type="ECO:0000313" key="1">
    <source>
        <dbReference type="Proteomes" id="UP000790787"/>
    </source>
</evidence>